<dbReference type="GO" id="GO:0006355">
    <property type="term" value="P:regulation of DNA-templated transcription"/>
    <property type="evidence" value="ECO:0007669"/>
    <property type="project" value="UniProtKB-UniRule"/>
</dbReference>
<dbReference type="InterPro" id="IPR022800">
    <property type="entry name" value="Spt4/RpoE2_Znf"/>
</dbReference>
<name>A0A0A7GG73_GEOAI</name>
<reference evidence="4 5" key="1">
    <citation type="journal article" date="2015" name="Appl. Environ. Microbiol.">
        <title>The Geoglobus acetivorans genome: Fe(III) reduction, acetate utilization, autotrophic growth, and degradation of aromatic compounds in a hyperthermophilic archaeon.</title>
        <authorList>
            <person name="Mardanov A.V."/>
            <person name="Slododkina G.B."/>
            <person name="Slobodkin A.I."/>
            <person name="Beletsky A.V."/>
            <person name="Gavrilov S.N."/>
            <person name="Kublanov I.V."/>
            <person name="Bonch-Osmolovskaya E.A."/>
            <person name="Skryabin K.G."/>
            <person name="Ravin N.V."/>
        </authorList>
    </citation>
    <scope>NUCLEOTIDE SEQUENCE [LARGE SCALE GENOMIC DNA]</scope>
    <source>
        <strain evidence="4 5">SBH6</strain>
    </source>
</reference>
<keyword evidence="4" id="KW-0240">DNA-directed RNA polymerase</keyword>
<keyword evidence="2" id="KW-0862">Zinc</keyword>
<proteinExistence type="inferred from homology"/>
<dbReference type="KEGG" id="gac:GACE_0914"/>
<dbReference type="Gene3D" id="2.20.28.90">
    <property type="match status" value="1"/>
</dbReference>
<dbReference type="Proteomes" id="UP000030624">
    <property type="component" value="Chromosome"/>
</dbReference>
<evidence type="ECO:0000313" key="4">
    <source>
        <dbReference type="EMBL" id="AIY89961.1"/>
    </source>
</evidence>
<comment type="similarity">
    <text evidence="2">Belongs to the archaeal Spt4 family.</text>
</comment>
<feature type="binding site" evidence="2">
    <location>
        <position position="22"/>
    </location>
    <ligand>
        <name>Zn(2+)</name>
        <dbReference type="ChEBI" id="CHEBI:29105"/>
    </ligand>
</feature>
<feature type="binding site" evidence="2">
    <location>
        <position position="6"/>
    </location>
    <ligand>
        <name>Zn(2+)</name>
        <dbReference type="ChEBI" id="CHEBI:29105"/>
    </ligand>
</feature>
<comment type="subunit">
    <text evidence="2">Heterodimer composed of Spt4 and Spt5.</text>
</comment>
<dbReference type="AlphaFoldDB" id="A0A0A7GG73"/>
<dbReference type="PANTHER" id="PTHR40704:SF1">
    <property type="entry name" value="TRANSCRIPTION ELONGATION FACTOR SPT4"/>
    <property type="match status" value="1"/>
</dbReference>
<dbReference type="HAMAP" id="MF_00949">
    <property type="entry name" value="Spt4_arch"/>
    <property type="match status" value="1"/>
</dbReference>
<organism evidence="4 5">
    <name type="scientific">Geoglobus acetivorans</name>
    <dbReference type="NCBI Taxonomy" id="565033"/>
    <lineage>
        <taxon>Archaea</taxon>
        <taxon>Methanobacteriati</taxon>
        <taxon>Methanobacteriota</taxon>
        <taxon>Archaeoglobi</taxon>
        <taxon>Archaeoglobales</taxon>
        <taxon>Archaeoglobaceae</taxon>
        <taxon>Geoglobus</taxon>
    </lineage>
</organism>
<evidence type="ECO:0000256" key="1">
    <source>
        <dbReference type="ARBA" id="ARBA00023163"/>
    </source>
</evidence>
<feature type="domain" description="Spt4/RpoE2 zinc finger" evidence="3">
    <location>
        <begin position="3"/>
        <end position="62"/>
    </location>
</feature>
<accession>A0A0A7GG73</accession>
<evidence type="ECO:0000256" key="2">
    <source>
        <dbReference type="HAMAP-Rule" id="MF_00949"/>
    </source>
</evidence>
<dbReference type="GO" id="GO:0008270">
    <property type="term" value="F:zinc ion binding"/>
    <property type="evidence" value="ECO:0007669"/>
    <property type="project" value="UniProtKB-UniRule"/>
</dbReference>
<comment type="function">
    <text evidence="2">Stimulates transcription elongation.</text>
</comment>
<dbReference type="PANTHER" id="PTHR40704">
    <property type="entry name" value="TRANSCRIPTION ELONGATION FACTOR SPT4"/>
    <property type="match status" value="1"/>
</dbReference>
<protein>
    <recommendedName>
        <fullName evidence="2">Transcription elongation factor Spt4</fullName>
    </recommendedName>
</protein>
<dbReference type="SUPFAM" id="SSF63393">
    <property type="entry name" value="RNA polymerase subunits"/>
    <property type="match status" value="1"/>
</dbReference>
<dbReference type="eggNOG" id="arCOG04077">
    <property type="taxonomic scope" value="Archaea"/>
</dbReference>
<dbReference type="NCBIfam" id="NF041664">
    <property type="entry name" value="RNAP_arch_Epp"/>
    <property type="match status" value="1"/>
</dbReference>
<keyword evidence="2" id="KW-0805">Transcription regulation</keyword>
<feature type="binding site" evidence="2">
    <location>
        <position position="19"/>
    </location>
    <ligand>
        <name>Zn(2+)</name>
        <dbReference type="ChEBI" id="CHEBI:29105"/>
    </ligand>
</feature>
<gene>
    <name evidence="2" type="primary">spt4</name>
    <name evidence="4" type="ORF">GACE_0914</name>
</gene>
<dbReference type="STRING" id="565033.GACE_0914"/>
<dbReference type="HOGENOM" id="CLU_199467_0_0_2"/>
<keyword evidence="1 2" id="KW-0804">Transcription</keyword>
<evidence type="ECO:0000313" key="5">
    <source>
        <dbReference type="Proteomes" id="UP000030624"/>
    </source>
</evidence>
<dbReference type="InterPro" id="IPR007178">
    <property type="entry name" value="Spt4_arch"/>
</dbReference>
<dbReference type="GO" id="GO:0000428">
    <property type="term" value="C:DNA-directed RNA polymerase complex"/>
    <property type="evidence" value="ECO:0007669"/>
    <property type="project" value="UniProtKB-KW"/>
</dbReference>
<sequence length="62" mass="7006">MVEYACKKCRYITEDATLCKVCGSRDFSKDWHGFVVVVDPERSEIAKKLGVKYAGKYALIVS</sequence>
<dbReference type="InterPro" id="IPR029040">
    <property type="entry name" value="RPABC4/Spt4"/>
</dbReference>
<keyword evidence="2" id="KW-0479">Metal-binding</keyword>
<dbReference type="RefSeq" id="WP_048091540.1">
    <property type="nucleotide sequence ID" value="NZ_CP009552.1"/>
</dbReference>
<dbReference type="EMBL" id="CP009552">
    <property type="protein sequence ID" value="AIY89961.1"/>
    <property type="molecule type" value="Genomic_DNA"/>
</dbReference>
<feature type="binding site" evidence="2">
    <location>
        <position position="9"/>
    </location>
    <ligand>
        <name>Zn(2+)</name>
        <dbReference type="ChEBI" id="CHEBI:29105"/>
    </ligand>
</feature>
<dbReference type="GeneID" id="24797504"/>
<dbReference type="Pfam" id="PF06093">
    <property type="entry name" value="Spt4"/>
    <property type="match status" value="1"/>
</dbReference>
<evidence type="ECO:0000259" key="3">
    <source>
        <dbReference type="SMART" id="SM01389"/>
    </source>
</evidence>
<dbReference type="InterPro" id="IPR038589">
    <property type="entry name" value="Spt4_dom_sf"/>
</dbReference>
<dbReference type="SMART" id="SM01389">
    <property type="entry name" value="Spt4"/>
    <property type="match status" value="1"/>
</dbReference>